<reference evidence="2" key="1">
    <citation type="submission" date="2017-07" db="EMBL/GenBank/DDBJ databases">
        <title>Taro Niue Genome Assembly and Annotation.</title>
        <authorList>
            <person name="Atibalentja N."/>
            <person name="Keating K."/>
            <person name="Fields C.J."/>
        </authorList>
    </citation>
    <scope>NUCLEOTIDE SEQUENCE</scope>
    <source>
        <strain evidence="2">Niue_2</strain>
        <tissue evidence="2">Leaf</tissue>
    </source>
</reference>
<protein>
    <submittedName>
        <fullName evidence="2">Uncharacterized protein</fullName>
    </submittedName>
</protein>
<dbReference type="AlphaFoldDB" id="A0A843U4K6"/>
<feature type="compositionally biased region" description="Basic residues" evidence="1">
    <location>
        <begin position="86"/>
        <end position="100"/>
    </location>
</feature>
<evidence type="ECO:0000313" key="3">
    <source>
        <dbReference type="Proteomes" id="UP000652761"/>
    </source>
</evidence>
<name>A0A843U4K6_COLES</name>
<keyword evidence="3" id="KW-1185">Reference proteome</keyword>
<evidence type="ECO:0000256" key="1">
    <source>
        <dbReference type="SAM" id="MobiDB-lite"/>
    </source>
</evidence>
<dbReference type="EMBL" id="NMUH01000396">
    <property type="protein sequence ID" value="MQL78365.1"/>
    <property type="molecule type" value="Genomic_DNA"/>
</dbReference>
<sequence length="298" mass="33555">MTFKRPVNGRDTYPRQPKLDVRTRVRDHARCGRVRKSHARALRKWSQTHEKRSKTHVGCTSNARGCACARAWHGRQPTNPREAHRAPSRKTQRKMPKKVKAPPFIGVGQRVSPGRDPRRFGPPPGRDPRRFGGPARRGPPPVRGAYQAGGLPVGGLPGGDPLRGAKLSRGDPRLRDFSSSTLARCCRVPAKLEAIWRSRILSRKSSGEVALLWEGGDLFVLRMKTPVRDSVCVKLHKGPPLRRRRFVYACEIAHMPRTRAQASVQMHKAPGDIKFVYVYIKSTHILPSARNLQEYPCF</sequence>
<dbReference type="Proteomes" id="UP000652761">
    <property type="component" value="Unassembled WGS sequence"/>
</dbReference>
<comment type="caution">
    <text evidence="2">The sequence shown here is derived from an EMBL/GenBank/DDBJ whole genome shotgun (WGS) entry which is preliminary data.</text>
</comment>
<accession>A0A843U4K6</accession>
<gene>
    <name evidence="2" type="ORF">Taro_010796</name>
</gene>
<evidence type="ECO:0000313" key="2">
    <source>
        <dbReference type="EMBL" id="MQL78365.1"/>
    </source>
</evidence>
<proteinExistence type="predicted"/>
<feature type="region of interest" description="Disordered" evidence="1">
    <location>
        <begin position="72"/>
        <end position="139"/>
    </location>
</feature>
<organism evidence="2 3">
    <name type="scientific">Colocasia esculenta</name>
    <name type="common">Wild taro</name>
    <name type="synonym">Arum esculentum</name>
    <dbReference type="NCBI Taxonomy" id="4460"/>
    <lineage>
        <taxon>Eukaryota</taxon>
        <taxon>Viridiplantae</taxon>
        <taxon>Streptophyta</taxon>
        <taxon>Embryophyta</taxon>
        <taxon>Tracheophyta</taxon>
        <taxon>Spermatophyta</taxon>
        <taxon>Magnoliopsida</taxon>
        <taxon>Liliopsida</taxon>
        <taxon>Araceae</taxon>
        <taxon>Aroideae</taxon>
        <taxon>Colocasieae</taxon>
        <taxon>Colocasia</taxon>
    </lineage>
</organism>